<dbReference type="GO" id="GO:0005829">
    <property type="term" value="C:cytosol"/>
    <property type="evidence" value="ECO:0007669"/>
    <property type="project" value="TreeGrafter"/>
</dbReference>
<keyword evidence="3" id="KW-0808">Transferase</keyword>
<dbReference type="RefSeq" id="WP_006928235.1">
    <property type="nucleotide sequence ID" value="NZ_CM001402.1"/>
</dbReference>
<dbReference type="Proteomes" id="UP000183868">
    <property type="component" value="Chromosome"/>
</dbReference>
<dbReference type="SUPFAM" id="SSF52317">
    <property type="entry name" value="Class I glutamine amidotransferase-like"/>
    <property type="match status" value="1"/>
</dbReference>
<feature type="domain" description="Glutamine amidotransferase" evidence="1">
    <location>
        <begin position="53"/>
        <end position="190"/>
    </location>
</feature>
<protein>
    <submittedName>
        <fullName evidence="2">GMP synthase (Glutamine-hydrolysing)</fullName>
    </submittedName>
    <submittedName>
        <fullName evidence="3">Glutamine amidotransferase class-I</fullName>
    </submittedName>
</protein>
<evidence type="ECO:0000313" key="4">
    <source>
        <dbReference type="Proteomes" id="UP000004671"/>
    </source>
</evidence>
<name>H1XQL9_CALAY</name>
<dbReference type="Gene3D" id="3.40.50.880">
    <property type="match status" value="1"/>
</dbReference>
<dbReference type="GO" id="GO:0016740">
    <property type="term" value="F:transferase activity"/>
    <property type="evidence" value="ECO:0007669"/>
    <property type="project" value="UniProtKB-KW"/>
</dbReference>
<organism evidence="3 4">
    <name type="scientific">Caldithrix abyssi DSM 13497</name>
    <dbReference type="NCBI Taxonomy" id="880073"/>
    <lineage>
        <taxon>Bacteria</taxon>
        <taxon>Pseudomonadati</taxon>
        <taxon>Calditrichota</taxon>
        <taxon>Calditrichia</taxon>
        <taxon>Calditrichales</taxon>
        <taxon>Calditrichaceae</taxon>
        <taxon>Caldithrix</taxon>
    </lineage>
</organism>
<gene>
    <name evidence="2" type="ORF">Cabys_260</name>
    <name evidence="3" type="ORF">Calab_1545</name>
</gene>
<reference evidence="2 5" key="2">
    <citation type="submission" date="2016-11" db="EMBL/GenBank/DDBJ databases">
        <title>Genomic analysis of Caldithrix abyssi and proposal of a novel bacterial phylum Caldithrichaeota.</title>
        <authorList>
            <person name="Kublanov I."/>
            <person name="Sigalova O."/>
            <person name="Gavrilov S."/>
            <person name="Lebedinsky A."/>
            <person name="Ivanova N."/>
            <person name="Daum C."/>
            <person name="Reddy T."/>
            <person name="Klenk H.P."/>
            <person name="Goker M."/>
            <person name="Reva O."/>
            <person name="Miroshnichenko M."/>
            <person name="Kyprides N."/>
            <person name="Woyke T."/>
            <person name="Gelfand M."/>
        </authorList>
    </citation>
    <scope>NUCLEOTIDE SEQUENCE [LARGE SCALE GENOMIC DNA]</scope>
    <source>
        <strain evidence="2 5">LF13</strain>
    </source>
</reference>
<dbReference type="eggNOG" id="COG0518">
    <property type="taxonomic scope" value="Bacteria"/>
</dbReference>
<evidence type="ECO:0000313" key="5">
    <source>
        <dbReference type="Proteomes" id="UP000183868"/>
    </source>
</evidence>
<dbReference type="STRING" id="880073.Cabys_260"/>
<evidence type="ECO:0000313" key="3">
    <source>
        <dbReference type="EMBL" id="EHO41165.1"/>
    </source>
</evidence>
<dbReference type="InterPro" id="IPR044992">
    <property type="entry name" value="ChyE-like"/>
</dbReference>
<dbReference type="NCBIfam" id="NF006562">
    <property type="entry name" value="PRK09065.1"/>
    <property type="match status" value="1"/>
</dbReference>
<dbReference type="PANTHER" id="PTHR42695:SF5">
    <property type="entry name" value="GLUTAMINE AMIDOTRANSFERASE YLR126C-RELATED"/>
    <property type="match status" value="1"/>
</dbReference>
<dbReference type="AlphaFoldDB" id="H1XQL9"/>
<dbReference type="PaxDb" id="880073-Calab_1545"/>
<sequence>MNKILILKTGSTFPELKRQKGDFEDWIMARSSLPQSLFQICNLEEKVLHKVDLQTIKAALITGSHAMVTERPVWLKKAISLIKEIRARCIPLMGICFGHQLIAAAFGGKVADNPRGAEYGAAEIRLSAKARTDRLFSELPHHFNAFMSHRQTVMQLPPGAVRLAQSPDDHHAAFFLPPNIWGVQFHPEFDEPIMRFYLTRHFKVPPGRLNLYLKDTARASSIIHLFLSASLNP</sequence>
<dbReference type="KEGG" id="caby:Cabys_260"/>
<dbReference type="Pfam" id="PF00117">
    <property type="entry name" value="GATase"/>
    <property type="match status" value="1"/>
</dbReference>
<evidence type="ECO:0000313" key="2">
    <source>
        <dbReference type="EMBL" id="APF17011.1"/>
    </source>
</evidence>
<dbReference type="CDD" id="cd01741">
    <property type="entry name" value="GATase1_1"/>
    <property type="match status" value="1"/>
</dbReference>
<evidence type="ECO:0000259" key="1">
    <source>
        <dbReference type="Pfam" id="PF00117"/>
    </source>
</evidence>
<proteinExistence type="predicted"/>
<dbReference type="EMBL" id="CP018099">
    <property type="protein sequence ID" value="APF17011.1"/>
    <property type="molecule type" value="Genomic_DNA"/>
</dbReference>
<reference evidence="3 4" key="1">
    <citation type="submission" date="2011-09" db="EMBL/GenBank/DDBJ databases">
        <title>The permanent draft genome of Caldithrix abyssi DSM 13497.</title>
        <authorList>
            <consortium name="US DOE Joint Genome Institute (JGI-PGF)"/>
            <person name="Lucas S."/>
            <person name="Han J."/>
            <person name="Lapidus A."/>
            <person name="Bruce D."/>
            <person name="Goodwin L."/>
            <person name="Pitluck S."/>
            <person name="Peters L."/>
            <person name="Kyrpides N."/>
            <person name="Mavromatis K."/>
            <person name="Ivanova N."/>
            <person name="Mikhailova N."/>
            <person name="Chertkov O."/>
            <person name="Detter J.C."/>
            <person name="Tapia R."/>
            <person name="Han C."/>
            <person name="Land M."/>
            <person name="Hauser L."/>
            <person name="Markowitz V."/>
            <person name="Cheng J.-F."/>
            <person name="Hugenholtz P."/>
            <person name="Woyke T."/>
            <person name="Wu D."/>
            <person name="Spring S."/>
            <person name="Brambilla E."/>
            <person name="Klenk H.-P."/>
            <person name="Eisen J.A."/>
        </authorList>
    </citation>
    <scope>NUCLEOTIDE SEQUENCE [LARGE SCALE GENOMIC DNA]</scope>
    <source>
        <strain evidence="3 4">DSM 13497</strain>
    </source>
</reference>
<keyword evidence="3" id="KW-0315">Glutamine amidotransferase</keyword>
<dbReference type="InterPro" id="IPR029062">
    <property type="entry name" value="Class_I_gatase-like"/>
</dbReference>
<dbReference type="PANTHER" id="PTHR42695">
    <property type="entry name" value="GLUTAMINE AMIDOTRANSFERASE YLR126C-RELATED"/>
    <property type="match status" value="1"/>
</dbReference>
<dbReference type="HOGENOM" id="CLU_054974_4_1_0"/>
<dbReference type="PROSITE" id="PS51273">
    <property type="entry name" value="GATASE_TYPE_1"/>
    <property type="match status" value="1"/>
</dbReference>
<dbReference type="OrthoDB" id="9813383at2"/>
<accession>H1XQL9</accession>
<dbReference type="Proteomes" id="UP000004671">
    <property type="component" value="Chromosome"/>
</dbReference>
<dbReference type="EMBL" id="CM001402">
    <property type="protein sequence ID" value="EHO41165.1"/>
    <property type="molecule type" value="Genomic_DNA"/>
</dbReference>
<keyword evidence="4" id="KW-1185">Reference proteome</keyword>
<dbReference type="InterPro" id="IPR017926">
    <property type="entry name" value="GATASE"/>
</dbReference>